<gene>
    <name evidence="14" type="ORF">N789_06080</name>
</gene>
<evidence type="ECO:0000256" key="2">
    <source>
        <dbReference type="ARBA" id="ARBA00022448"/>
    </source>
</evidence>
<reference evidence="14 15" key="1">
    <citation type="submission" date="2013-09" db="EMBL/GenBank/DDBJ databases">
        <title>Genome sequencing of Arenimonas oryziterrae.</title>
        <authorList>
            <person name="Chen F."/>
            <person name="Wang G."/>
        </authorList>
    </citation>
    <scope>NUCLEOTIDE SEQUENCE [LARGE SCALE GENOMIC DNA]</scope>
    <source>
        <strain evidence="14 15">YC6267</strain>
    </source>
</reference>
<keyword evidence="15" id="KW-1185">Reference proteome</keyword>
<dbReference type="GO" id="GO:0006811">
    <property type="term" value="P:monoatomic ion transport"/>
    <property type="evidence" value="ECO:0007669"/>
    <property type="project" value="UniProtKB-KW"/>
</dbReference>
<evidence type="ECO:0000256" key="5">
    <source>
        <dbReference type="ARBA" id="ARBA00022729"/>
    </source>
</evidence>
<dbReference type="Gene3D" id="2.40.160.20">
    <property type="match status" value="1"/>
</dbReference>
<keyword evidence="5 12" id="KW-0732">Signal</keyword>
<proteinExistence type="predicted"/>
<evidence type="ECO:0000256" key="3">
    <source>
        <dbReference type="ARBA" id="ARBA00022452"/>
    </source>
</evidence>
<dbReference type="InterPro" id="IPR006665">
    <property type="entry name" value="OmpA-like"/>
</dbReference>
<evidence type="ECO:0000256" key="9">
    <source>
        <dbReference type="ARBA" id="ARBA00023237"/>
    </source>
</evidence>
<evidence type="ECO:0000313" key="14">
    <source>
        <dbReference type="EMBL" id="KFN41444.1"/>
    </source>
</evidence>
<evidence type="ECO:0000256" key="8">
    <source>
        <dbReference type="ARBA" id="ARBA00023136"/>
    </source>
</evidence>
<evidence type="ECO:0000256" key="11">
    <source>
        <dbReference type="SAM" id="MobiDB-lite"/>
    </source>
</evidence>
<feature type="chain" id="PRO_5001870456" description="OmpA-like domain-containing protein" evidence="12">
    <location>
        <begin position="23"/>
        <end position="350"/>
    </location>
</feature>
<evidence type="ECO:0000256" key="1">
    <source>
        <dbReference type="ARBA" id="ARBA00004571"/>
    </source>
</evidence>
<keyword evidence="8 10" id="KW-0472">Membrane</keyword>
<dbReference type="Gene3D" id="3.30.1330.60">
    <property type="entry name" value="OmpA-like domain"/>
    <property type="match status" value="1"/>
</dbReference>
<dbReference type="PANTHER" id="PTHR30329">
    <property type="entry name" value="STATOR ELEMENT OF FLAGELLAR MOTOR COMPLEX"/>
    <property type="match status" value="1"/>
</dbReference>
<dbReference type="GO" id="GO:0015288">
    <property type="term" value="F:porin activity"/>
    <property type="evidence" value="ECO:0007669"/>
    <property type="project" value="UniProtKB-KW"/>
</dbReference>
<dbReference type="InterPro" id="IPR050330">
    <property type="entry name" value="Bact_OuterMem_StrucFunc"/>
</dbReference>
<evidence type="ECO:0000256" key="10">
    <source>
        <dbReference type="PROSITE-ProRule" id="PRU00473"/>
    </source>
</evidence>
<organism evidence="14 15">
    <name type="scientific">Arenimonas oryziterrae DSM 21050 = YC6267</name>
    <dbReference type="NCBI Taxonomy" id="1121015"/>
    <lineage>
        <taxon>Bacteria</taxon>
        <taxon>Pseudomonadati</taxon>
        <taxon>Pseudomonadota</taxon>
        <taxon>Gammaproteobacteria</taxon>
        <taxon>Lysobacterales</taxon>
        <taxon>Lysobacteraceae</taxon>
        <taxon>Arenimonas</taxon>
    </lineage>
</organism>
<dbReference type="Proteomes" id="UP000029385">
    <property type="component" value="Unassembled WGS sequence"/>
</dbReference>
<feature type="compositionally biased region" description="Basic and acidic residues" evidence="11">
    <location>
        <begin position="327"/>
        <end position="350"/>
    </location>
</feature>
<evidence type="ECO:0000256" key="12">
    <source>
        <dbReference type="SAM" id="SignalP"/>
    </source>
</evidence>
<evidence type="ECO:0000313" key="15">
    <source>
        <dbReference type="Proteomes" id="UP000029385"/>
    </source>
</evidence>
<dbReference type="GO" id="GO:0009279">
    <property type="term" value="C:cell outer membrane"/>
    <property type="evidence" value="ECO:0007669"/>
    <property type="project" value="UniProtKB-SubCell"/>
</dbReference>
<keyword evidence="4" id="KW-0812">Transmembrane</keyword>
<dbReference type="InterPro" id="IPR011250">
    <property type="entry name" value="OMP/PagP_B-barrel"/>
</dbReference>
<dbReference type="OrthoDB" id="1149075at2"/>
<dbReference type="PANTHER" id="PTHR30329:SF21">
    <property type="entry name" value="LIPOPROTEIN YIAD-RELATED"/>
    <property type="match status" value="1"/>
</dbReference>
<dbReference type="EMBL" id="AVCI01000045">
    <property type="protein sequence ID" value="KFN41444.1"/>
    <property type="molecule type" value="Genomic_DNA"/>
</dbReference>
<comment type="caution">
    <text evidence="14">The sequence shown here is derived from an EMBL/GenBank/DDBJ whole genome shotgun (WGS) entry which is preliminary data.</text>
</comment>
<dbReference type="InterPro" id="IPR006664">
    <property type="entry name" value="OMP_bac"/>
</dbReference>
<evidence type="ECO:0000256" key="4">
    <source>
        <dbReference type="ARBA" id="ARBA00022692"/>
    </source>
</evidence>
<comment type="subcellular location">
    <subcellularLocation>
        <location evidence="1">Cell outer membrane</location>
        <topology evidence="1">Multi-pass membrane protein</topology>
    </subcellularLocation>
</comment>
<keyword evidence="6" id="KW-0406">Ion transport</keyword>
<name>A0A091AR71_9GAMM</name>
<protein>
    <recommendedName>
        <fullName evidence="13">OmpA-like domain-containing protein</fullName>
    </recommendedName>
</protein>
<dbReference type="eggNOG" id="COG3637">
    <property type="taxonomic scope" value="Bacteria"/>
</dbReference>
<feature type="domain" description="OmpA-like" evidence="13">
    <location>
        <begin position="236"/>
        <end position="350"/>
    </location>
</feature>
<dbReference type="STRING" id="1121015.GCA_000420545_00481"/>
<keyword evidence="7" id="KW-0626">Porin</keyword>
<dbReference type="SUPFAM" id="SSF103088">
    <property type="entry name" value="OmpA-like"/>
    <property type="match status" value="1"/>
</dbReference>
<dbReference type="CDD" id="cd07185">
    <property type="entry name" value="OmpA_C-like"/>
    <property type="match status" value="1"/>
</dbReference>
<dbReference type="InterPro" id="IPR036737">
    <property type="entry name" value="OmpA-like_sf"/>
</dbReference>
<dbReference type="PRINTS" id="PR01021">
    <property type="entry name" value="OMPADOMAIN"/>
</dbReference>
<dbReference type="RefSeq" id="WP_022968142.1">
    <property type="nucleotide sequence ID" value="NZ_ATVD01000001.1"/>
</dbReference>
<keyword evidence="3" id="KW-1134">Transmembrane beta strand</keyword>
<sequence>MKKKLLCCALLGAMSLAQSAMAQTYDDRWYITAGGGVTGFDRDRNVTDEVYGTLGFGKFITENFSIDAELTHTNPDFVKRVDRNWELMSLSAVGRYHFVNEGRDWNPYIAAGLGAQRHRDGGLNPILGSRVGTNLLGILGVGIQKKIGGLSIRGEAGARFDMDDGGAGTDDHYTDAYAGIAALIPLGAAAAPVVTPDAPQQTCADMDDDGDGVNNCNDKCPGSSAGQAIGPDGCPVPLTIDLKGVNFDFDKDTLRPDAVAILDEAVSILAKYPQLRVEVAGHTDSVGAEQYNQGLSERRARVVYDYLTGHGIDSGRLVGPNGFGELKPIDTNDTKEGRARNRRTELNVQN</sequence>
<feature type="signal peptide" evidence="12">
    <location>
        <begin position="1"/>
        <end position="22"/>
    </location>
</feature>
<accession>A0A091AR71</accession>
<keyword evidence="2" id="KW-0813">Transport</keyword>
<keyword evidence="9" id="KW-0998">Cell outer membrane</keyword>
<dbReference type="Pfam" id="PF00691">
    <property type="entry name" value="OmpA"/>
    <property type="match status" value="1"/>
</dbReference>
<dbReference type="AlphaFoldDB" id="A0A091AR71"/>
<evidence type="ECO:0000259" key="13">
    <source>
        <dbReference type="PROSITE" id="PS51123"/>
    </source>
</evidence>
<evidence type="ECO:0000256" key="7">
    <source>
        <dbReference type="ARBA" id="ARBA00023114"/>
    </source>
</evidence>
<dbReference type="PATRIC" id="fig|1121015.4.peg.2878"/>
<dbReference type="PROSITE" id="PS51123">
    <property type="entry name" value="OMPA_2"/>
    <property type="match status" value="1"/>
</dbReference>
<feature type="region of interest" description="Disordered" evidence="11">
    <location>
        <begin position="322"/>
        <end position="350"/>
    </location>
</feature>
<dbReference type="eggNOG" id="COG2885">
    <property type="taxonomic scope" value="Bacteria"/>
</dbReference>
<evidence type="ECO:0000256" key="6">
    <source>
        <dbReference type="ARBA" id="ARBA00023065"/>
    </source>
</evidence>
<dbReference type="SUPFAM" id="SSF56925">
    <property type="entry name" value="OMPA-like"/>
    <property type="match status" value="1"/>
</dbReference>
<dbReference type="Pfam" id="PF13505">
    <property type="entry name" value="OMP_b-brl"/>
    <property type="match status" value="1"/>
</dbReference>
<dbReference type="InterPro" id="IPR027385">
    <property type="entry name" value="Beta-barrel_OMP"/>
</dbReference>
<dbReference type="GO" id="GO:0046930">
    <property type="term" value="C:pore complex"/>
    <property type="evidence" value="ECO:0007669"/>
    <property type="project" value="UniProtKB-KW"/>
</dbReference>